<organism evidence="2">
    <name type="scientific">marine sediment metagenome</name>
    <dbReference type="NCBI Taxonomy" id="412755"/>
    <lineage>
        <taxon>unclassified sequences</taxon>
        <taxon>metagenomes</taxon>
        <taxon>ecological metagenomes</taxon>
    </lineage>
</organism>
<gene>
    <name evidence="2" type="ORF">LCGC14_1359900</name>
</gene>
<evidence type="ECO:0000259" key="1">
    <source>
        <dbReference type="Pfam" id="PF18731"/>
    </source>
</evidence>
<dbReference type="InterPro" id="IPR041650">
    <property type="entry name" value="HEPN_Swt1"/>
</dbReference>
<evidence type="ECO:0000313" key="2">
    <source>
        <dbReference type="EMBL" id="KKM78446.1"/>
    </source>
</evidence>
<comment type="caution">
    <text evidence="2">The sequence shown here is derived from an EMBL/GenBank/DDBJ whole genome shotgun (WGS) entry which is preliminary data.</text>
</comment>
<reference evidence="2" key="1">
    <citation type="journal article" date="2015" name="Nature">
        <title>Complex archaea that bridge the gap between prokaryotes and eukaryotes.</title>
        <authorList>
            <person name="Spang A."/>
            <person name="Saw J.H."/>
            <person name="Jorgensen S.L."/>
            <person name="Zaremba-Niedzwiedzka K."/>
            <person name="Martijn J."/>
            <person name="Lind A.E."/>
            <person name="van Eijk R."/>
            <person name="Schleper C."/>
            <person name="Guy L."/>
            <person name="Ettema T.J."/>
        </authorList>
    </citation>
    <scope>NUCLEOTIDE SEQUENCE</scope>
</reference>
<dbReference type="AlphaFoldDB" id="A0A0F9KUH2"/>
<dbReference type="EMBL" id="LAZR01008489">
    <property type="protein sequence ID" value="KKM78446.1"/>
    <property type="molecule type" value="Genomic_DNA"/>
</dbReference>
<feature type="domain" description="Swt1-like HEPN" evidence="1">
    <location>
        <begin position="147"/>
        <end position="269"/>
    </location>
</feature>
<name>A0A0F9KUH2_9ZZZZ</name>
<protein>
    <recommendedName>
        <fullName evidence="1">Swt1-like HEPN domain-containing protein</fullName>
    </recommendedName>
</protein>
<accession>A0A0F9KUH2</accession>
<dbReference type="Pfam" id="PF18731">
    <property type="entry name" value="HEPN_Swt1"/>
    <property type="match status" value="1"/>
</dbReference>
<sequence length="272" mass="32510">MKEQLIRIKFAGLIREIEEFINRIGGISLEKYGINDRELNDIKNLPIIIEIAKEVIAINNGYTSNWNTYGYYHHNHNKTIIEYLDFLKPITEKILIGSDKESVEDLINRIKTSDKLILEGINPKKYEKILNNIEIVITCFKYIYFTENILREFIKKILKEKGISQVRDIHDKELTRHIETRISNENKRKYLPIRGDHDIYYLDLIDLNRFFTKYWEYFKNKFESQNWITQRIKDLYEIRKRVAHNSSNLSTDEIISVVADCKEIVKQVDIFI</sequence>
<proteinExistence type="predicted"/>